<reference evidence="1" key="1">
    <citation type="journal article" date="2022" name="Front. Genet.">
        <title>Chromosome-Scale Assembly of the Dendrobium nobile Genome Provides Insights Into the Molecular Mechanism of the Biosynthesis of the Medicinal Active Ingredient of Dendrobium.</title>
        <authorList>
            <person name="Xu Q."/>
            <person name="Niu S.-C."/>
            <person name="Li K.-L."/>
            <person name="Zheng P.-J."/>
            <person name="Zhang X.-J."/>
            <person name="Jia Y."/>
            <person name="Liu Y."/>
            <person name="Niu Y.-X."/>
            <person name="Yu L.-H."/>
            <person name="Chen D.-F."/>
            <person name="Zhang G.-Q."/>
        </authorList>
    </citation>
    <scope>NUCLEOTIDE SEQUENCE</scope>
    <source>
        <tissue evidence="1">Leaf</tissue>
    </source>
</reference>
<evidence type="ECO:0000313" key="1">
    <source>
        <dbReference type="EMBL" id="KAI0501210.1"/>
    </source>
</evidence>
<accession>A0A8T3AYL3</accession>
<comment type="caution">
    <text evidence="1">The sequence shown here is derived from an EMBL/GenBank/DDBJ whole genome shotgun (WGS) entry which is preliminary data.</text>
</comment>
<dbReference type="EMBL" id="JAGYWB010000012">
    <property type="protein sequence ID" value="KAI0501210.1"/>
    <property type="molecule type" value="Genomic_DNA"/>
</dbReference>
<protein>
    <submittedName>
        <fullName evidence="1">Uncharacterized protein</fullName>
    </submittedName>
</protein>
<evidence type="ECO:0000313" key="2">
    <source>
        <dbReference type="Proteomes" id="UP000829196"/>
    </source>
</evidence>
<gene>
    <name evidence="1" type="ORF">KFK09_016153</name>
</gene>
<dbReference type="OrthoDB" id="670110at2759"/>
<sequence>MDISEPVNFMRNPGFKLQYHTDICGVGYHDTAFKLIKVMSCKVWSREDVNVIKRMKVIGQLIQDAHKLFGEMHSRELMCTINRMTLPIDNLSYIEVNYPFVCGCRTWDPIFGIMALINDLFGELLLIYDIVPSNSHERLLFDKLESMLDWKQKLHVIKGILSDAPKYMLFWSERSDYGASNSHQTYLIPSAKSTLTNDDLVHDIRIPRQEKKMFEVVSFYDPQTTHMIWTLDYLIPELTRTKMAIASINVSSFRGFQLENMYKRIKIFDPGGLIIIFLPMTSLDGVELF</sequence>
<keyword evidence="2" id="KW-1185">Reference proteome</keyword>
<proteinExistence type="predicted"/>
<name>A0A8T3AYL3_DENNO</name>
<dbReference type="AlphaFoldDB" id="A0A8T3AYL3"/>
<dbReference type="Proteomes" id="UP000829196">
    <property type="component" value="Unassembled WGS sequence"/>
</dbReference>
<organism evidence="1 2">
    <name type="scientific">Dendrobium nobile</name>
    <name type="common">Orchid</name>
    <dbReference type="NCBI Taxonomy" id="94219"/>
    <lineage>
        <taxon>Eukaryota</taxon>
        <taxon>Viridiplantae</taxon>
        <taxon>Streptophyta</taxon>
        <taxon>Embryophyta</taxon>
        <taxon>Tracheophyta</taxon>
        <taxon>Spermatophyta</taxon>
        <taxon>Magnoliopsida</taxon>
        <taxon>Liliopsida</taxon>
        <taxon>Asparagales</taxon>
        <taxon>Orchidaceae</taxon>
        <taxon>Epidendroideae</taxon>
        <taxon>Malaxideae</taxon>
        <taxon>Dendrobiinae</taxon>
        <taxon>Dendrobium</taxon>
    </lineage>
</organism>